<dbReference type="KEGG" id="adl:AURDEDRAFT_77684"/>
<evidence type="ECO:0000313" key="6">
    <source>
        <dbReference type="EMBL" id="EJD32416.1"/>
    </source>
</evidence>
<evidence type="ECO:0000256" key="5">
    <source>
        <dbReference type="SAM" id="Phobius"/>
    </source>
</evidence>
<feature type="transmembrane region" description="Helical" evidence="5">
    <location>
        <begin position="6"/>
        <end position="31"/>
    </location>
</feature>
<keyword evidence="4 5" id="KW-0472">Membrane</keyword>
<dbReference type="AlphaFoldDB" id="J0L7W0"/>
<gene>
    <name evidence="6" type="ORF">AURDEDRAFT_77684</name>
</gene>
<evidence type="ECO:0008006" key="8">
    <source>
        <dbReference type="Google" id="ProtNLM"/>
    </source>
</evidence>
<dbReference type="PANTHER" id="PTHR23507">
    <property type="entry name" value="ZGC:174356"/>
    <property type="match status" value="1"/>
</dbReference>
<keyword evidence="2 5" id="KW-0812">Transmembrane</keyword>
<dbReference type="eggNOG" id="KOG2816">
    <property type="taxonomic scope" value="Eukaryota"/>
</dbReference>
<organism evidence="6 7">
    <name type="scientific">Auricularia subglabra (strain TFB-10046 / SS5)</name>
    <name type="common">White-rot fungus</name>
    <name type="synonym">Auricularia delicata (strain TFB10046)</name>
    <dbReference type="NCBI Taxonomy" id="717982"/>
    <lineage>
        <taxon>Eukaryota</taxon>
        <taxon>Fungi</taxon>
        <taxon>Dikarya</taxon>
        <taxon>Basidiomycota</taxon>
        <taxon>Agaricomycotina</taxon>
        <taxon>Agaricomycetes</taxon>
        <taxon>Auriculariales</taxon>
        <taxon>Auriculariaceae</taxon>
        <taxon>Auricularia</taxon>
    </lineage>
</organism>
<keyword evidence="7" id="KW-1185">Reference proteome</keyword>
<dbReference type="PANTHER" id="PTHR23507:SF1">
    <property type="entry name" value="FI18259P1-RELATED"/>
    <property type="match status" value="1"/>
</dbReference>
<name>J0L7W0_AURST</name>
<evidence type="ECO:0000256" key="3">
    <source>
        <dbReference type="ARBA" id="ARBA00022989"/>
    </source>
</evidence>
<dbReference type="GO" id="GO:0022857">
    <property type="term" value="F:transmembrane transporter activity"/>
    <property type="evidence" value="ECO:0007669"/>
    <property type="project" value="TreeGrafter"/>
</dbReference>
<dbReference type="OrthoDB" id="3265987at2759"/>
<dbReference type="InParanoid" id="J0L7W0"/>
<protein>
    <recommendedName>
        <fullName evidence="8">MFS general substrate transporter</fullName>
    </recommendedName>
</protein>
<dbReference type="Proteomes" id="UP000006514">
    <property type="component" value="Unassembled WGS sequence"/>
</dbReference>
<sequence>SHYKDWNLTCLAIAFLCYLLTVALFPLKYIYAQNVYEWDATQLGCYISMMGWVRGIHLLYLSGTGLRNREMSRHWILHAALSREIHFDLLVVRFSLALDFTSHLLVTTLAPPSGVVFTAITALSRMGAGFLPAAHSLSLCILRASGETAEEGKLFGALSVLQATGSTIIGPTLCGTLFLRTAALIFVAGCAVSIVRSRQYCLAAHER</sequence>
<evidence type="ECO:0000256" key="1">
    <source>
        <dbReference type="ARBA" id="ARBA00004141"/>
    </source>
</evidence>
<reference evidence="7" key="1">
    <citation type="journal article" date="2012" name="Science">
        <title>The Paleozoic origin of enzymatic lignin decomposition reconstructed from 31 fungal genomes.</title>
        <authorList>
            <person name="Floudas D."/>
            <person name="Binder M."/>
            <person name="Riley R."/>
            <person name="Barry K."/>
            <person name="Blanchette R.A."/>
            <person name="Henrissat B."/>
            <person name="Martinez A.T."/>
            <person name="Otillar R."/>
            <person name="Spatafora J.W."/>
            <person name="Yadav J.S."/>
            <person name="Aerts A."/>
            <person name="Benoit I."/>
            <person name="Boyd A."/>
            <person name="Carlson A."/>
            <person name="Copeland A."/>
            <person name="Coutinho P.M."/>
            <person name="de Vries R.P."/>
            <person name="Ferreira P."/>
            <person name="Findley K."/>
            <person name="Foster B."/>
            <person name="Gaskell J."/>
            <person name="Glotzer D."/>
            <person name="Gorecki P."/>
            <person name="Heitman J."/>
            <person name="Hesse C."/>
            <person name="Hori C."/>
            <person name="Igarashi K."/>
            <person name="Jurgens J.A."/>
            <person name="Kallen N."/>
            <person name="Kersten P."/>
            <person name="Kohler A."/>
            <person name="Kuees U."/>
            <person name="Kumar T.K.A."/>
            <person name="Kuo A."/>
            <person name="LaButti K."/>
            <person name="Larrondo L.F."/>
            <person name="Lindquist E."/>
            <person name="Ling A."/>
            <person name="Lombard V."/>
            <person name="Lucas S."/>
            <person name="Lundell T."/>
            <person name="Martin R."/>
            <person name="McLaughlin D.J."/>
            <person name="Morgenstern I."/>
            <person name="Morin E."/>
            <person name="Murat C."/>
            <person name="Nagy L.G."/>
            <person name="Nolan M."/>
            <person name="Ohm R.A."/>
            <person name="Patyshakuliyeva A."/>
            <person name="Rokas A."/>
            <person name="Ruiz-Duenas F.J."/>
            <person name="Sabat G."/>
            <person name="Salamov A."/>
            <person name="Samejima M."/>
            <person name="Schmutz J."/>
            <person name="Slot J.C."/>
            <person name="St John F."/>
            <person name="Stenlid J."/>
            <person name="Sun H."/>
            <person name="Sun S."/>
            <person name="Syed K."/>
            <person name="Tsang A."/>
            <person name="Wiebenga A."/>
            <person name="Young D."/>
            <person name="Pisabarro A."/>
            <person name="Eastwood D.C."/>
            <person name="Martin F."/>
            <person name="Cullen D."/>
            <person name="Grigoriev I.V."/>
            <person name="Hibbett D.S."/>
        </authorList>
    </citation>
    <scope>NUCLEOTIDE SEQUENCE [LARGE SCALE GENOMIC DNA]</scope>
    <source>
        <strain evidence="7">TFB10046</strain>
    </source>
</reference>
<evidence type="ECO:0000256" key="2">
    <source>
        <dbReference type="ARBA" id="ARBA00022692"/>
    </source>
</evidence>
<evidence type="ECO:0000313" key="7">
    <source>
        <dbReference type="Proteomes" id="UP000006514"/>
    </source>
</evidence>
<accession>J0L7W0</accession>
<dbReference type="GO" id="GO:0016020">
    <property type="term" value="C:membrane"/>
    <property type="evidence" value="ECO:0007669"/>
    <property type="project" value="UniProtKB-SubCell"/>
</dbReference>
<comment type="subcellular location">
    <subcellularLocation>
        <location evidence="1">Membrane</location>
        <topology evidence="1">Multi-pass membrane protein</topology>
    </subcellularLocation>
</comment>
<feature type="transmembrane region" description="Helical" evidence="5">
    <location>
        <begin position="177"/>
        <end position="195"/>
    </location>
</feature>
<evidence type="ECO:0000256" key="4">
    <source>
        <dbReference type="ARBA" id="ARBA00023136"/>
    </source>
</evidence>
<keyword evidence="3 5" id="KW-1133">Transmembrane helix</keyword>
<feature type="non-terminal residue" evidence="6">
    <location>
        <position position="1"/>
    </location>
</feature>
<dbReference type="EMBL" id="JH688996">
    <property type="protein sequence ID" value="EJD32416.1"/>
    <property type="molecule type" value="Genomic_DNA"/>
</dbReference>
<proteinExistence type="predicted"/>